<dbReference type="OrthoDB" id="9798559at2"/>
<dbReference type="Pfam" id="PF02597">
    <property type="entry name" value="ThiS"/>
    <property type="match status" value="1"/>
</dbReference>
<proteinExistence type="predicted"/>
<evidence type="ECO:0000313" key="2">
    <source>
        <dbReference type="Proteomes" id="UP000050331"/>
    </source>
</evidence>
<dbReference type="InterPro" id="IPR010035">
    <property type="entry name" value="Thi_S"/>
</dbReference>
<dbReference type="PANTHER" id="PTHR34472">
    <property type="entry name" value="SULFUR CARRIER PROTEIN THIS"/>
    <property type="match status" value="1"/>
</dbReference>
<evidence type="ECO:0000313" key="1">
    <source>
        <dbReference type="EMBL" id="ALX47522.1"/>
    </source>
</evidence>
<reference evidence="1 2" key="1">
    <citation type="submission" date="2016-01" db="EMBL/GenBank/DDBJ databases">
        <title>Complete genome sequence of strain Lentibacillus amyloliquefaciens LAM0015T isolated from saline sediment.</title>
        <authorList>
            <person name="Wang J.-L."/>
            <person name="He M.-X."/>
        </authorList>
    </citation>
    <scope>NUCLEOTIDE SEQUENCE [LARGE SCALE GENOMIC DNA]</scope>
    <source>
        <strain evidence="1 2">LAM0015</strain>
    </source>
</reference>
<dbReference type="STRING" id="1472767.AOX59_02230"/>
<dbReference type="InterPro" id="IPR003749">
    <property type="entry name" value="ThiS/MoaD-like"/>
</dbReference>
<dbReference type="AlphaFoldDB" id="A0A0U3W2X3"/>
<dbReference type="InterPro" id="IPR016155">
    <property type="entry name" value="Mopterin_synth/thiamin_S_b"/>
</dbReference>
<dbReference type="KEGG" id="lao:AOX59_02230"/>
<dbReference type="EMBL" id="CP013862">
    <property type="protein sequence ID" value="ALX47522.1"/>
    <property type="molecule type" value="Genomic_DNA"/>
</dbReference>
<gene>
    <name evidence="1" type="ORF">AOX59_02230</name>
</gene>
<dbReference type="PANTHER" id="PTHR34472:SF1">
    <property type="entry name" value="SULFUR CARRIER PROTEIN THIS"/>
    <property type="match status" value="1"/>
</dbReference>
<protein>
    <submittedName>
        <fullName evidence="1">Thiamine biosynthesis protein ThiS</fullName>
    </submittedName>
</protein>
<keyword evidence="2" id="KW-1185">Reference proteome</keyword>
<dbReference type="Gene3D" id="3.10.20.30">
    <property type="match status" value="1"/>
</dbReference>
<dbReference type="InterPro" id="IPR012675">
    <property type="entry name" value="Beta-grasp_dom_sf"/>
</dbReference>
<dbReference type="SUPFAM" id="SSF54285">
    <property type="entry name" value="MoaD/ThiS"/>
    <property type="match status" value="1"/>
</dbReference>
<name>A0A0U3W2X3_9BACI</name>
<dbReference type="NCBIfam" id="TIGR01683">
    <property type="entry name" value="thiS"/>
    <property type="match status" value="1"/>
</dbReference>
<organism evidence="1 2">
    <name type="scientific">Lentibacillus amyloliquefaciens</name>
    <dbReference type="NCBI Taxonomy" id="1472767"/>
    <lineage>
        <taxon>Bacteria</taxon>
        <taxon>Bacillati</taxon>
        <taxon>Bacillota</taxon>
        <taxon>Bacilli</taxon>
        <taxon>Bacillales</taxon>
        <taxon>Bacillaceae</taxon>
        <taxon>Lentibacillus</taxon>
    </lineage>
</organism>
<sequence>MNLLINGSTVQLPEHIRTISDVINHFAADQPVVIVEYNGEILDKETHSTTNVADGDKLELVNFVGGG</sequence>
<dbReference type="RefSeq" id="WP_068441233.1">
    <property type="nucleotide sequence ID" value="NZ_CP013862.1"/>
</dbReference>
<dbReference type="CDD" id="cd00565">
    <property type="entry name" value="Ubl_ThiS"/>
    <property type="match status" value="1"/>
</dbReference>
<accession>A0A0U3W2X3</accession>
<dbReference type="Proteomes" id="UP000050331">
    <property type="component" value="Chromosome"/>
</dbReference>